<organism evidence="2 3">
    <name type="scientific">Roridomyces roridus</name>
    <dbReference type="NCBI Taxonomy" id="1738132"/>
    <lineage>
        <taxon>Eukaryota</taxon>
        <taxon>Fungi</taxon>
        <taxon>Dikarya</taxon>
        <taxon>Basidiomycota</taxon>
        <taxon>Agaricomycotina</taxon>
        <taxon>Agaricomycetes</taxon>
        <taxon>Agaricomycetidae</taxon>
        <taxon>Agaricales</taxon>
        <taxon>Marasmiineae</taxon>
        <taxon>Mycenaceae</taxon>
        <taxon>Roridomyces</taxon>
    </lineage>
</organism>
<keyword evidence="1" id="KW-0472">Membrane</keyword>
<feature type="transmembrane region" description="Helical" evidence="1">
    <location>
        <begin position="226"/>
        <end position="248"/>
    </location>
</feature>
<evidence type="ECO:0000256" key="1">
    <source>
        <dbReference type="SAM" id="Phobius"/>
    </source>
</evidence>
<feature type="transmembrane region" description="Helical" evidence="1">
    <location>
        <begin position="26"/>
        <end position="50"/>
    </location>
</feature>
<comment type="caution">
    <text evidence="2">The sequence shown here is derived from an EMBL/GenBank/DDBJ whole genome shotgun (WGS) entry which is preliminary data.</text>
</comment>
<proteinExistence type="predicted"/>
<name>A0AAD7C0R0_9AGAR</name>
<evidence type="ECO:0000313" key="3">
    <source>
        <dbReference type="Proteomes" id="UP001221142"/>
    </source>
</evidence>
<dbReference type="EMBL" id="JARKIF010000006">
    <property type="protein sequence ID" value="KAJ7636221.1"/>
    <property type="molecule type" value="Genomic_DNA"/>
</dbReference>
<feature type="transmembrane region" description="Helical" evidence="1">
    <location>
        <begin position="114"/>
        <end position="138"/>
    </location>
</feature>
<keyword evidence="1" id="KW-1133">Transmembrane helix</keyword>
<accession>A0AAD7C0R0</accession>
<dbReference type="Proteomes" id="UP001221142">
    <property type="component" value="Unassembled WGS sequence"/>
</dbReference>
<feature type="transmembrane region" description="Helical" evidence="1">
    <location>
        <begin position="185"/>
        <end position="206"/>
    </location>
</feature>
<dbReference type="AlphaFoldDB" id="A0AAD7C0R0"/>
<evidence type="ECO:0000313" key="2">
    <source>
        <dbReference type="EMBL" id="KAJ7636221.1"/>
    </source>
</evidence>
<feature type="transmembrane region" description="Helical" evidence="1">
    <location>
        <begin position="150"/>
        <end position="173"/>
    </location>
</feature>
<feature type="transmembrane region" description="Helical" evidence="1">
    <location>
        <begin position="70"/>
        <end position="94"/>
    </location>
</feature>
<protein>
    <submittedName>
        <fullName evidence="2">Uncharacterized protein</fullName>
    </submittedName>
</protein>
<sequence>MPAPTQPSSAWLSPPTMTLSLTSTSLLSLALGSLIYGVYILLFCITLFLLVRRHGAMRNSRFKRRLFKSVIFWSSIGLFLVITMHWITTFYRAFSALILIEDRAEAEMYLGDPAQATMIIQDVALSLSMLIGDSLIIYRLWVVWAPYNGLVVVVPIISVAALTVGSSVSTYVVSRSMTVFDDWHWLKVNASLTLVTNVYCTVFISWRIWSVTRHCQAVGRSPLTHFVVVVVESAGLYALWAVLFVAAFASKSNLQFIIIQTAPEVIGFVNALILVRVGMGWSSEQTECETRQLGSEPLVFAGSGSGSRPGSGVSDG</sequence>
<keyword evidence="1" id="KW-0812">Transmembrane</keyword>
<keyword evidence="3" id="KW-1185">Reference proteome</keyword>
<feature type="transmembrane region" description="Helical" evidence="1">
    <location>
        <begin position="254"/>
        <end position="275"/>
    </location>
</feature>
<reference evidence="2" key="1">
    <citation type="submission" date="2023-03" db="EMBL/GenBank/DDBJ databases">
        <title>Massive genome expansion in bonnet fungi (Mycena s.s.) driven by repeated elements and novel gene families across ecological guilds.</title>
        <authorList>
            <consortium name="Lawrence Berkeley National Laboratory"/>
            <person name="Harder C.B."/>
            <person name="Miyauchi S."/>
            <person name="Viragh M."/>
            <person name="Kuo A."/>
            <person name="Thoen E."/>
            <person name="Andreopoulos B."/>
            <person name="Lu D."/>
            <person name="Skrede I."/>
            <person name="Drula E."/>
            <person name="Henrissat B."/>
            <person name="Morin E."/>
            <person name="Kohler A."/>
            <person name="Barry K."/>
            <person name="LaButti K."/>
            <person name="Morin E."/>
            <person name="Salamov A."/>
            <person name="Lipzen A."/>
            <person name="Mereny Z."/>
            <person name="Hegedus B."/>
            <person name="Baldrian P."/>
            <person name="Stursova M."/>
            <person name="Weitz H."/>
            <person name="Taylor A."/>
            <person name="Grigoriev I.V."/>
            <person name="Nagy L.G."/>
            <person name="Martin F."/>
            <person name="Kauserud H."/>
        </authorList>
    </citation>
    <scope>NUCLEOTIDE SEQUENCE</scope>
    <source>
        <strain evidence="2">9284</strain>
    </source>
</reference>
<gene>
    <name evidence="2" type="ORF">FB45DRAFT_444275</name>
</gene>